<dbReference type="AlphaFoldDB" id="A0A1C7NGM4"/>
<keyword evidence="5" id="KW-1185">Reference proteome</keyword>
<dbReference type="SMART" id="SM00240">
    <property type="entry name" value="FHA"/>
    <property type="match status" value="1"/>
</dbReference>
<keyword evidence="1" id="KW-0539">Nucleus</keyword>
<reference evidence="4 5" key="1">
    <citation type="submission" date="2016-03" db="EMBL/GenBank/DDBJ databases">
        <title>Choanephora cucurbitarum.</title>
        <authorList>
            <person name="Min B."/>
            <person name="Park H."/>
            <person name="Park J.-H."/>
            <person name="Shin H.-D."/>
            <person name="Choi I.-G."/>
        </authorList>
    </citation>
    <scope>NUCLEOTIDE SEQUENCE [LARGE SCALE GENOMIC DNA]</scope>
    <source>
        <strain evidence="4 5">KUS-F28377</strain>
    </source>
</reference>
<comment type="caution">
    <text evidence="4">The sequence shown here is derived from an EMBL/GenBank/DDBJ whole genome shotgun (WGS) entry which is preliminary data.</text>
</comment>
<dbReference type="GO" id="GO:0043565">
    <property type="term" value="F:sequence-specific DNA binding"/>
    <property type="evidence" value="ECO:0007669"/>
    <property type="project" value="TreeGrafter"/>
</dbReference>
<proteinExistence type="predicted"/>
<dbReference type="InParanoid" id="A0A1C7NGM4"/>
<feature type="region of interest" description="Disordered" evidence="2">
    <location>
        <begin position="255"/>
        <end position="370"/>
    </location>
</feature>
<dbReference type="PANTHER" id="PTHR21712">
    <property type="entry name" value="PRE-RRNA-PROCESSING PROTEIN FHL1"/>
    <property type="match status" value="1"/>
</dbReference>
<dbReference type="STRING" id="101091.A0A1C7NGM4"/>
<feature type="domain" description="FHA" evidence="3">
    <location>
        <begin position="60"/>
        <end position="123"/>
    </location>
</feature>
<dbReference type="OrthoDB" id="5954824at2759"/>
<gene>
    <name evidence="4" type="primary">FKH1</name>
    <name evidence="4" type="ORF">A0J61_04058</name>
</gene>
<evidence type="ECO:0000313" key="4">
    <source>
        <dbReference type="EMBL" id="OBZ87899.1"/>
    </source>
</evidence>
<feature type="compositionally biased region" description="Pro residues" evidence="2">
    <location>
        <begin position="352"/>
        <end position="361"/>
    </location>
</feature>
<dbReference type="GO" id="GO:0005634">
    <property type="term" value="C:nucleus"/>
    <property type="evidence" value="ECO:0007669"/>
    <property type="project" value="UniProtKB-ARBA"/>
</dbReference>
<evidence type="ECO:0000256" key="2">
    <source>
        <dbReference type="SAM" id="MobiDB-lite"/>
    </source>
</evidence>
<dbReference type="PANTHER" id="PTHR21712:SF29">
    <property type="entry name" value="PRE-RRNA-PROCESSING PROTEIN FHL1"/>
    <property type="match status" value="1"/>
</dbReference>
<dbReference type="InterPro" id="IPR000253">
    <property type="entry name" value="FHA_dom"/>
</dbReference>
<dbReference type="InterPro" id="IPR008984">
    <property type="entry name" value="SMAD_FHA_dom_sf"/>
</dbReference>
<dbReference type="PROSITE" id="PS50006">
    <property type="entry name" value="FHA_DOMAIN"/>
    <property type="match status" value="1"/>
</dbReference>
<accession>A0A1C7NGM4</accession>
<dbReference type="EMBL" id="LUGH01000190">
    <property type="protein sequence ID" value="OBZ87899.1"/>
    <property type="molecule type" value="Genomic_DNA"/>
</dbReference>
<evidence type="ECO:0000256" key="1">
    <source>
        <dbReference type="ARBA" id="ARBA00023242"/>
    </source>
</evidence>
<dbReference type="Gene3D" id="2.60.200.20">
    <property type="match status" value="1"/>
</dbReference>
<dbReference type="GO" id="GO:0060962">
    <property type="term" value="P:regulation of ribosomal protein gene transcription by RNA polymerase II"/>
    <property type="evidence" value="ECO:0007669"/>
    <property type="project" value="InterPro"/>
</dbReference>
<name>A0A1C7NGM4_9FUNG</name>
<sequence length="430" mass="48283">MNKWLNFIFNDDELSNGFHLLTESSDTVKVNTPPVPASDIHLYPRLAGSNWTSYLSIPCIVLGRSTTVNPSASKRRQATVDVDFGSSKAISRRHCEIRFSMRRDRWEIYVYGRNGIRINHAVKKPHDKPAVLKTGDLIEINQTSFVFILPNSFIKPRYPSQIESGESEVNTPHDGDSNVDHKLEADVMQLLEQNVCLNTMEIVDKLKSSLGHKDANRDSILQLLVLSSKFHLAPTSVAMTSKESDAAKWVLMPSSSKPDLSKDLPLPTIHESPEDKAKATTDKEEERKNASLRKLFEYEDDDWSVFMPNSPPPEDSTTKLSDHNKDEEDDIPPTSPSIPPPPPPAAASSSPSIPPPLPPTSPSSSVKSSVPFRSLSIESIYTIWNTLSQHDDEDNNMDEIRPEKRFKPSHSYQTTDQEVDIYKEVRTKIV</sequence>
<dbReference type="Pfam" id="PF00498">
    <property type="entry name" value="FHA"/>
    <property type="match status" value="1"/>
</dbReference>
<evidence type="ECO:0000313" key="5">
    <source>
        <dbReference type="Proteomes" id="UP000093000"/>
    </source>
</evidence>
<dbReference type="SUPFAM" id="SSF49879">
    <property type="entry name" value="SMAD/FHA domain"/>
    <property type="match status" value="1"/>
</dbReference>
<evidence type="ECO:0000259" key="3">
    <source>
        <dbReference type="PROSITE" id="PS50006"/>
    </source>
</evidence>
<protein>
    <submittedName>
        <fullName evidence="4">Fork head 1</fullName>
    </submittedName>
</protein>
<dbReference type="CDD" id="cd22701">
    <property type="entry name" value="FHA_FKH1-like"/>
    <property type="match status" value="1"/>
</dbReference>
<feature type="compositionally biased region" description="Basic and acidic residues" evidence="2">
    <location>
        <begin position="316"/>
        <end position="326"/>
    </location>
</feature>
<feature type="compositionally biased region" description="Pro residues" evidence="2">
    <location>
        <begin position="333"/>
        <end position="345"/>
    </location>
</feature>
<feature type="compositionally biased region" description="Basic and acidic residues" evidence="2">
    <location>
        <begin position="271"/>
        <end position="297"/>
    </location>
</feature>
<dbReference type="InterPro" id="IPR045178">
    <property type="entry name" value="Fhl1/FHA1"/>
</dbReference>
<organism evidence="4 5">
    <name type="scientific">Choanephora cucurbitarum</name>
    <dbReference type="NCBI Taxonomy" id="101091"/>
    <lineage>
        <taxon>Eukaryota</taxon>
        <taxon>Fungi</taxon>
        <taxon>Fungi incertae sedis</taxon>
        <taxon>Mucoromycota</taxon>
        <taxon>Mucoromycotina</taxon>
        <taxon>Mucoromycetes</taxon>
        <taxon>Mucorales</taxon>
        <taxon>Mucorineae</taxon>
        <taxon>Choanephoraceae</taxon>
        <taxon>Choanephoroideae</taxon>
        <taxon>Choanephora</taxon>
    </lineage>
</organism>
<dbReference type="Proteomes" id="UP000093000">
    <property type="component" value="Unassembled WGS sequence"/>
</dbReference>